<name>F8AZY7_9ACTN</name>
<evidence type="ECO:0000313" key="5">
    <source>
        <dbReference type="Proteomes" id="UP000001549"/>
    </source>
</evidence>
<dbReference type="GO" id="GO:0004190">
    <property type="term" value="F:aspartic-type endopeptidase activity"/>
    <property type="evidence" value="ECO:0007669"/>
    <property type="project" value="InterPro"/>
</dbReference>
<feature type="domain" description="Prepilin type IV endopeptidase peptidase" evidence="3">
    <location>
        <begin position="126"/>
        <end position="231"/>
    </location>
</feature>
<proteinExistence type="inferred from homology"/>
<sequence length="268" mass="26804">MPAGLVTPAAPALPDTSVVLDMFVVPAPSAGSAPSAVPVTPAVPGGSAMSTGSVVLVVAIVLAVLCVVPGLTRMVGFFGPVAGEQPRRPAPTRDTLGLLTATVVVAFAAKLTDHVAWLPAYAYLGVVGVLLAAVDARVHRLPDVITLPSYPVLAGLFGIAAVLDGGPGRWVRAVLVAVAVLALFTAFWALPGAGLGFGDVKLSGLLGGALGWLGVPVALTGLLAGIALAGVWALVLMVTRRAGRRTSIAYGPFLLTGAFVGVLGWNAG</sequence>
<evidence type="ECO:0000313" key="4">
    <source>
        <dbReference type="EMBL" id="AEH10632.1"/>
    </source>
</evidence>
<dbReference type="Pfam" id="PF01478">
    <property type="entry name" value="Peptidase_A24"/>
    <property type="match status" value="1"/>
</dbReference>
<dbReference type="KEGG" id="fsy:FsymDg_3328"/>
<dbReference type="GO" id="GO:0005886">
    <property type="term" value="C:plasma membrane"/>
    <property type="evidence" value="ECO:0007669"/>
    <property type="project" value="TreeGrafter"/>
</dbReference>
<dbReference type="GO" id="GO:0006465">
    <property type="term" value="P:signal peptide processing"/>
    <property type="evidence" value="ECO:0007669"/>
    <property type="project" value="TreeGrafter"/>
</dbReference>
<keyword evidence="2" id="KW-1133">Transmembrane helix</keyword>
<feature type="transmembrane region" description="Helical" evidence="2">
    <location>
        <begin position="248"/>
        <end position="267"/>
    </location>
</feature>
<organism evidence="4 5">
    <name type="scientific">Candidatus Protofrankia datiscae</name>
    <dbReference type="NCBI Taxonomy" id="2716812"/>
    <lineage>
        <taxon>Bacteria</taxon>
        <taxon>Bacillati</taxon>
        <taxon>Actinomycetota</taxon>
        <taxon>Actinomycetes</taxon>
        <taxon>Frankiales</taxon>
        <taxon>Frankiaceae</taxon>
        <taxon>Protofrankia</taxon>
    </lineage>
</organism>
<comment type="similarity">
    <text evidence="1">Belongs to the peptidase A24 family.</text>
</comment>
<dbReference type="Gene3D" id="1.20.120.1220">
    <property type="match status" value="1"/>
</dbReference>
<dbReference type="eggNOG" id="COG1989">
    <property type="taxonomic scope" value="Bacteria"/>
</dbReference>
<dbReference type="EMBL" id="CP002801">
    <property type="protein sequence ID" value="AEH10632.1"/>
    <property type="molecule type" value="Genomic_DNA"/>
</dbReference>
<dbReference type="InterPro" id="IPR050882">
    <property type="entry name" value="Prepilin_peptidase/N-MTase"/>
</dbReference>
<feature type="transmembrane region" description="Helical" evidence="2">
    <location>
        <begin position="170"/>
        <end position="190"/>
    </location>
</feature>
<feature type="transmembrane region" description="Helical" evidence="2">
    <location>
        <begin position="120"/>
        <end position="138"/>
    </location>
</feature>
<dbReference type="STRING" id="656024.FsymDg_3328"/>
<dbReference type="AlphaFoldDB" id="F8AZY7"/>
<dbReference type="Proteomes" id="UP000001549">
    <property type="component" value="Chromosome"/>
</dbReference>
<dbReference type="PANTHER" id="PTHR30487">
    <property type="entry name" value="TYPE 4 PREPILIN-LIKE PROTEINS LEADER PEPTIDE-PROCESSING ENZYME"/>
    <property type="match status" value="1"/>
</dbReference>
<evidence type="ECO:0000256" key="2">
    <source>
        <dbReference type="SAM" id="Phobius"/>
    </source>
</evidence>
<reference evidence="4 5" key="1">
    <citation type="submission" date="2011-05" db="EMBL/GenBank/DDBJ databases">
        <title>Complete sequence of chromosome of Frankia symbiont of Datisca glomerata.</title>
        <authorList>
            <consortium name="US DOE Joint Genome Institute"/>
            <person name="Lucas S."/>
            <person name="Han J."/>
            <person name="Lapidus A."/>
            <person name="Cheng J.-F."/>
            <person name="Goodwin L."/>
            <person name="Pitluck S."/>
            <person name="Peters L."/>
            <person name="Mikhailova N."/>
            <person name="Chertkov O."/>
            <person name="Teshima H."/>
            <person name="Han C."/>
            <person name="Tapia R."/>
            <person name="Land M."/>
            <person name="Hauser L."/>
            <person name="Kyrpides N."/>
            <person name="Ivanova N."/>
            <person name="Pagani I."/>
            <person name="Berry A."/>
            <person name="Pawlowski K."/>
            <person name="Persson T."/>
            <person name="Vanden Heuvel B."/>
            <person name="Benson D."/>
            <person name="Woyke T."/>
        </authorList>
    </citation>
    <scope>NUCLEOTIDE SEQUENCE [LARGE SCALE GENOMIC DNA]</scope>
    <source>
        <strain evidence="5">4085684</strain>
    </source>
</reference>
<feature type="transmembrane region" description="Helical" evidence="2">
    <location>
        <begin position="144"/>
        <end position="163"/>
    </location>
</feature>
<evidence type="ECO:0000259" key="3">
    <source>
        <dbReference type="Pfam" id="PF01478"/>
    </source>
</evidence>
<dbReference type="PANTHER" id="PTHR30487:SF0">
    <property type="entry name" value="PREPILIN LEADER PEPTIDASE_N-METHYLTRANSFERASE-RELATED"/>
    <property type="match status" value="1"/>
</dbReference>
<accession>F8AZY7</accession>
<dbReference type="InterPro" id="IPR000045">
    <property type="entry name" value="Prepilin_IV_endopep_pep"/>
</dbReference>
<keyword evidence="2" id="KW-0812">Transmembrane</keyword>
<evidence type="ECO:0000256" key="1">
    <source>
        <dbReference type="ARBA" id="ARBA00005801"/>
    </source>
</evidence>
<dbReference type="RefSeq" id="WP_013874524.1">
    <property type="nucleotide sequence ID" value="NC_015656.1"/>
</dbReference>
<protein>
    <submittedName>
        <fullName evidence="4">Peptidase A24A prepilin type IV</fullName>
    </submittedName>
</protein>
<dbReference type="HOGENOM" id="CLU_057101_2_1_11"/>
<feature type="transmembrane region" description="Helical" evidence="2">
    <location>
        <begin position="54"/>
        <end position="75"/>
    </location>
</feature>
<gene>
    <name evidence="4" type="ordered locus">FsymDg_3328</name>
</gene>
<feature type="transmembrane region" description="Helical" evidence="2">
    <location>
        <begin position="210"/>
        <end position="236"/>
    </location>
</feature>
<keyword evidence="5" id="KW-1185">Reference proteome</keyword>
<keyword evidence="2" id="KW-0472">Membrane</keyword>